<keyword evidence="11" id="KW-1185">Reference proteome</keyword>
<reference evidence="12" key="1">
    <citation type="submission" date="2025-08" db="UniProtKB">
        <authorList>
            <consortium name="RefSeq"/>
        </authorList>
    </citation>
    <scope>IDENTIFICATION</scope>
</reference>
<feature type="coiled-coil region" evidence="8">
    <location>
        <begin position="824"/>
        <end position="915"/>
    </location>
</feature>
<dbReference type="CDD" id="cd01366">
    <property type="entry name" value="KISc_C_terminal"/>
    <property type="match status" value="1"/>
</dbReference>
<dbReference type="InterPro" id="IPR027640">
    <property type="entry name" value="Kinesin-like_fam"/>
</dbReference>
<evidence type="ECO:0000256" key="5">
    <source>
        <dbReference type="ARBA" id="ARBA00023054"/>
    </source>
</evidence>
<evidence type="ECO:0000256" key="8">
    <source>
        <dbReference type="SAM" id="Coils"/>
    </source>
</evidence>
<keyword evidence="4 7" id="KW-0067">ATP-binding</keyword>
<dbReference type="InterPro" id="IPR021720">
    <property type="entry name" value="Malectin_dom"/>
</dbReference>
<dbReference type="Proteomes" id="UP001515500">
    <property type="component" value="Chromosome 4"/>
</dbReference>
<dbReference type="RefSeq" id="XP_039121667.1">
    <property type="nucleotide sequence ID" value="XM_039265733.1"/>
</dbReference>
<evidence type="ECO:0000313" key="11">
    <source>
        <dbReference type="Proteomes" id="UP001515500"/>
    </source>
</evidence>
<evidence type="ECO:0000256" key="3">
    <source>
        <dbReference type="ARBA" id="ARBA00022741"/>
    </source>
</evidence>
<feature type="domain" description="Kinesin motor" evidence="10">
    <location>
        <begin position="411"/>
        <end position="733"/>
    </location>
</feature>
<feature type="region of interest" description="Disordered" evidence="9">
    <location>
        <begin position="1042"/>
        <end position="1067"/>
    </location>
</feature>
<dbReference type="InterPro" id="IPR001752">
    <property type="entry name" value="Kinesin_motor_dom"/>
</dbReference>
<gene>
    <name evidence="12" type="primary">LOC120258360</name>
</gene>
<comment type="similarity">
    <text evidence="1">Belongs to the TRAFAC class myosin-kinesin ATPase superfamily. Kinesin family. KIN-14 subfamily.</text>
</comment>
<evidence type="ECO:0000256" key="4">
    <source>
        <dbReference type="ARBA" id="ARBA00022840"/>
    </source>
</evidence>
<evidence type="ECO:0000256" key="9">
    <source>
        <dbReference type="SAM" id="MobiDB-lite"/>
    </source>
</evidence>
<dbReference type="GeneID" id="120258360"/>
<dbReference type="InterPro" id="IPR019821">
    <property type="entry name" value="Kinesin_motor_CS"/>
</dbReference>
<feature type="binding site" evidence="7">
    <location>
        <begin position="494"/>
        <end position="501"/>
    </location>
    <ligand>
        <name>ATP</name>
        <dbReference type="ChEBI" id="CHEBI:30616"/>
    </ligand>
</feature>
<dbReference type="PANTHER" id="PTHR47972:SF18">
    <property type="entry name" value="KINESIN-LIKE PROTEIN KIN-14R"/>
    <property type="match status" value="1"/>
</dbReference>
<sequence length="1067" mass="119995">MEETLSSSSIARSVWMDDGLSNLKASSSDLQGVPDEGDSIQDCFDSMLCFPGSRLVLSGLRDADCRDDIVMVVNAGGNMIKGQGHQINFQGDSFFEGGDVLTSDEKIFEGGDYSCLYQSVRYGNFCYTFNNLDPGDYFLDLHFAEIVYTNGPKGIRVFDVFLQEEKILSGMDIFSIVGANNPLQLVDVRVSVAKDEDVVISFKGISGSPVVCGICIRKATTLVEPPRGPESQICNNCASEIIVSPTQSRGQSFSMKLTSRYEKKIQELTSQFKLKNDECHQAWMLLTSANEQLEQLRMDMDNKLFQTETLEQAVEKQTDNFRVVSERYEHDKKLWVAAINDLEGKIKTMKQEHSQLSQEAHECASAIPDLNKMLIGVETLVAQCEDLKIKYGEELARRKRLYNQVQEMKGNIRVFCRCRPLSKQEVSSGYSTIVDFEGAKDGDIGILTGGSTKKTFKFDRVYAPRDGQGDVYADASPLVTSVLDGYNVCIFAYGQTGTGKTFTMEGTEQNRGVNYRTLEELFKISGERKETISYSISVSVLEVYNEQIRDLLATSPSSKKLEVRQAAEGFHHVPGIVEAKVENIKEVWDVLQAGSNARAVGSNNVNEHSSRSHCMLCIMVRAKNLMSGECTRSKLWLVDLAGSERLAKTDVQGERLKEAQNINRSLSALGDVISALATKSSHVPYRNSKLTHLLQDSLGGDSKALMFVQISPSENDLGETLSSLNFASRVRGIELGPAKKQIDTAELQKIKQMLEKVRQECRIKDESIQKLEDNCQNLENKIRGKDQLWRNLQEKNKELEGQLVSKGELQNFSERQQWQLSEKLKGKEEMCMTLHQKVKELESKMKEQQHSDSLILQQKVKELENKIKEQLRSESMAEQKFRELEHKLKEKLRTEMNLEQKVVELECKLREREQLDSMMLLSNDTVDVSTRIKTPNEIKAASLSRDSLTSEVDAQILRCSDTTNSSSIGQGSSSLLLRGTESLHEIKRKRELRSGTMGESENRISLPTAMERKMATVSDMNKSRKIDPAKAFGRITRTSKVGTTTTQRPFSNSRIGKEQEKTRVWSR</sequence>
<dbReference type="SUPFAM" id="SSF52540">
    <property type="entry name" value="P-loop containing nucleoside triphosphate hydrolases"/>
    <property type="match status" value="1"/>
</dbReference>
<organism evidence="11 12">
    <name type="scientific">Dioscorea cayennensis subsp. rotundata</name>
    <name type="common">White Guinea yam</name>
    <name type="synonym">Dioscorea rotundata</name>
    <dbReference type="NCBI Taxonomy" id="55577"/>
    <lineage>
        <taxon>Eukaryota</taxon>
        <taxon>Viridiplantae</taxon>
        <taxon>Streptophyta</taxon>
        <taxon>Embryophyta</taxon>
        <taxon>Tracheophyta</taxon>
        <taxon>Spermatophyta</taxon>
        <taxon>Magnoliopsida</taxon>
        <taxon>Liliopsida</taxon>
        <taxon>Dioscoreales</taxon>
        <taxon>Dioscoreaceae</taxon>
        <taxon>Dioscorea</taxon>
    </lineage>
</organism>
<dbReference type="GO" id="GO:0005524">
    <property type="term" value="F:ATP binding"/>
    <property type="evidence" value="ECO:0007669"/>
    <property type="project" value="UniProtKB-UniRule"/>
</dbReference>
<proteinExistence type="inferred from homology"/>
<keyword evidence="5 8" id="KW-0175">Coiled coil</keyword>
<dbReference type="Gene3D" id="3.40.850.10">
    <property type="entry name" value="Kinesin motor domain"/>
    <property type="match status" value="1"/>
</dbReference>
<evidence type="ECO:0000256" key="2">
    <source>
        <dbReference type="ARBA" id="ARBA00022701"/>
    </source>
</evidence>
<dbReference type="Gene3D" id="2.60.120.430">
    <property type="entry name" value="Galactose-binding lectin"/>
    <property type="match status" value="1"/>
</dbReference>
<dbReference type="GO" id="GO:0008017">
    <property type="term" value="F:microtubule binding"/>
    <property type="evidence" value="ECO:0007669"/>
    <property type="project" value="InterPro"/>
</dbReference>
<evidence type="ECO:0000313" key="12">
    <source>
        <dbReference type="RefSeq" id="XP_039121667.1"/>
    </source>
</evidence>
<dbReference type="GO" id="GO:0003777">
    <property type="term" value="F:microtubule motor activity"/>
    <property type="evidence" value="ECO:0007669"/>
    <property type="project" value="InterPro"/>
</dbReference>
<dbReference type="InterPro" id="IPR027417">
    <property type="entry name" value="P-loop_NTPase"/>
</dbReference>
<evidence type="ECO:0000256" key="6">
    <source>
        <dbReference type="ARBA" id="ARBA00023175"/>
    </source>
</evidence>
<evidence type="ECO:0000256" key="1">
    <source>
        <dbReference type="ARBA" id="ARBA00010899"/>
    </source>
</evidence>
<protein>
    <submittedName>
        <fullName evidence="12">LOW QUALITY PROTEIN: kinesin-like protein KIN-14E</fullName>
    </submittedName>
</protein>
<dbReference type="InterPro" id="IPR036961">
    <property type="entry name" value="Kinesin_motor_dom_sf"/>
</dbReference>
<dbReference type="GO" id="GO:0007018">
    <property type="term" value="P:microtubule-based movement"/>
    <property type="evidence" value="ECO:0007669"/>
    <property type="project" value="InterPro"/>
</dbReference>
<dbReference type="PROSITE" id="PS00411">
    <property type="entry name" value="KINESIN_MOTOR_1"/>
    <property type="match status" value="1"/>
</dbReference>
<keyword evidence="6 7" id="KW-0505">Motor protein</keyword>
<dbReference type="PROSITE" id="PS50067">
    <property type="entry name" value="KINESIN_MOTOR_2"/>
    <property type="match status" value="1"/>
</dbReference>
<accession>A0AB40B316</accession>
<dbReference type="Pfam" id="PF11721">
    <property type="entry name" value="Malectin"/>
    <property type="match status" value="1"/>
</dbReference>
<dbReference type="PRINTS" id="PR00380">
    <property type="entry name" value="KINESINHEAVY"/>
</dbReference>
<feature type="compositionally biased region" description="Polar residues" evidence="9">
    <location>
        <begin position="1042"/>
        <end position="1054"/>
    </location>
</feature>
<name>A0AB40B316_DIOCR</name>
<dbReference type="PANTHER" id="PTHR47972">
    <property type="entry name" value="KINESIN-LIKE PROTEIN KLP-3"/>
    <property type="match status" value="1"/>
</dbReference>
<dbReference type="FunFam" id="3.40.850.10:FF:000057">
    <property type="entry name" value="kinesin-like protein KIN-14R"/>
    <property type="match status" value="1"/>
</dbReference>
<evidence type="ECO:0000259" key="10">
    <source>
        <dbReference type="PROSITE" id="PS50067"/>
    </source>
</evidence>
<feature type="coiled-coil region" evidence="8">
    <location>
        <begin position="740"/>
        <end position="795"/>
    </location>
</feature>
<dbReference type="AlphaFoldDB" id="A0AB40B316"/>
<keyword evidence="3 7" id="KW-0547">Nucleotide-binding</keyword>
<feature type="compositionally biased region" description="Basic and acidic residues" evidence="9">
    <location>
        <begin position="1055"/>
        <end position="1067"/>
    </location>
</feature>
<dbReference type="SMART" id="SM00129">
    <property type="entry name" value="KISc"/>
    <property type="match status" value="1"/>
</dbReference>
<dbReference type="Pfam" id="PF00225">
    <property type="entry name" value="Kinesin"/>
    <property type="match status" value="1"/>
</dbReference>
<evidence type="ECO:0000256" key="7">
    <source>
        <dbReference type="PROSITE-ProRule" id="PRU00283"/>
    </source>
</evidence>
<keyword evidence="2" id="KW-0493">Microtubule</keyword>
<dbReference type="GO" id="GO:0005874">
    <property type="term" value="C:microtubule"/>
    <property type="evidence" value="ECO:0007669"/>
    <property type="project" value="UniProtKB-KW"/>
</dbReference>